<protein>
    <recommendedName>
        <fullName evidence="3">Transcriptional regulator, AbiEi antitoxin, Type IV TA system</fullName>
    </recommendedName>
</protein>
<accession>A0A939RT71</accession>
<evidence type="ECO:0000313" key="2">
    <source>
        <dbReference type="Proteomes" id="UP000664398"/>
    </source>
</evidence>
<dbReference type="AlphaFoldDB" id="A0A939RT71"/>
<dbReference type="EMBL" id="JAGDYL010000001">
    <property type="protein sequence ID" value="MBO1803735.1"/>
    <property type="molecule type" value="Genomic_DNA"/>
</dbReference>
<name>A0A939RT71_9MICO</name>
<keyword evidence="2" id="KW-1185">Reference proteome</keyword>
<proteinExistence type="predicted"/>
<dbReference type="RefSeq" id="WP_208044231.1">
    <property type="nucleotide sequence ID" value="NZ_JAGDYL010000001.1"/>
</dbReference>
<comment type="caution">
    <text evidence="1">The sequence shown here is derived from an EMBL/GenBank/DDBJ whole genome shotgun (WGS) entry which is preliminary data.</text>
</comment>
<evidence type="ECO:0008006" key="3">
    <source>
        <dbReference type="Google" id="ProtNLM"/>
    </source>
</evidence>
<sequence>MELREKIDRAVAAVLSRGALMRSGLSWRGIADRVSSGELIRLRNGWYVRGETWEAERPDVRHLMVMHAARSDRHGNGVFSHRSAATLHGLPVWSDWMRGERDRAVRDCLTAHLLAPIAASGSGGARSKLYRRPDGSADTVRIAGFTCTSADRTLADLAASEPFAVALSCADRLLRDEVAVGRLIDPRGVEAWRARLLALARSRAGARGVRALRALAALADPRAESPLESVSRLRSWQIGLEPELQVPVRSERGGTLYLDFLFRSVGFFGECDGKGKYFDDELRGQRTPDEVFEHERRRHNWVSGVTRMNGVRWGVREVVTVERFATHLREFGVPFPGRAVECFGPEIARFLREAR</sequence>
<organism evidence="1 2">
    <name type="scientific">Leucobacter ruminantium</name>
    <dbReference type="NCBI Taxonomy" id="1289170"/>
    <lineage>
        <taxon>Bacteria</taxon>
        <taxon>Bacillati</taxon>
        <taxon>Actinomycetota</taxon>
        <taxon>Actinomycetes</taxon>
        <taxon>Micrococcales</taxon>
        <taxon>Microbacteriaceae</taxon>
        <taxon>Leucobacter</taxon>
    </lineage>
</organism>
<evidence type="ECO:0000313" key="1">
    <source>
        <dbReference type="EMBL" id="MBO1803735.1"/>
    </source>
</evidence>
<dbReference type="Proteomes" id="UP000664398">
    <property type="component" value="Unassembled WGS sequence"/>
</dbReference>
<reference evidence="1" key="1">
    <citation type="submission" date="2021-03" db="EMBL/GenBank/DDBJ databases">
        <title>Leucobacter chromiisoli sp. nov., isolated from chromium-containing soil of chemical plant.</title>
        <authorList>
            <person name="Xu Z."/>
        </authorList>
    </citation>
    <scope>NUCLEOTIDE SEQUENCE</scope>
    <source>
        <strain evidence="1">A2</strain>
    </source>
</reference>
<gene>
    <name evidence="1" type="ORF">J4H91_00170</name>
</gene>